<evidence type="ECO:0000256" key="1">
    <source>
        <dbReference type="ARBA" id="ARBA00023235"/>
    </source>
</evidence>
<gene>
    <name evidence="5" type="primary">mtnA</name>
    <name evidence="6" type="ORF">ABR69_10555</name>
</gene>
<dbReference type="FunFam" id="3.40.50.10470:FF:000006">
    <property type="entry name" value="Methylthioribose-1-phosphate isomerase"/>
    <property type="match status" value="1"/>
</dbReference>
<comment type="pathway">
    <text evidence="5">Amino-acid biosynthesis; L-methionine biosynthesis via salvage pathway; L-methionine from S-methyl-5-thio-alpha-D-ribose 1-phosphate: step 1/6.</text>
</comment>
<dbReference type="PANTHER" id="PTHR43475">
    <property type="entry name" value="METHYLTHIORIBOSE-1-PHOSPHATE ISOMERASE"/>
    <property type="match status" value="1"/>
</dbReference>
<comment type="caution">
    <text evidence="6">The sequence shown here is derived from an EMBL/GenBank/DDBJ whole genome shotgun (WGS) entry which is preliminary data.</text>
</comment>
<dbReference type="Pfam" id="PF01008">
    <property type="entry name" value="IF-2B"/>
    <property type="match status" value="1"/>
</dbReference>
<dbReference type="Gene3D" id="3.40.50.10470">
    <property type="entry name" value="Translation initiation factor eif-2b, domain 2"/>
    <property type="match status" value="1"/>
</dbReference>
<sequence>MTIRFDAEVDRVVIIDQTRLPHECVEVELKTSADACHAISSMQVRGAPLIGVTAAFGVYLGLRGKDDETARSLSASVIEALAATRPTAINLRWALDKIETRLARCEKNLAEIALQAALELHAEDINACAMLGEYGAQRLQEIWEAKGERAAQAGLPAPESLNVLTHCNAGALATVDWGTALAVIYKAQARAIPLHVWVDETRPRNQGASLTCWELGQRGVPHTLIVDNAGGHLMQHGLVDCCVVGSDRTTLLGDVCNKIGTYLKALAAADNGIPFYVALPVSSIDFSLREGLTEIPIEERAAEEVSHISGLDDEGRVSRVQLAPTGTAVSNYGFDVTPARLVSGLITERGIIDADEAALTKLRDSIA</sequence>
<dbReference type="Proteomes" id="UP000051934">
    <property type="component" value="Unassembled WGS sequence"/>
</dbReference>
<feature type="binding site" evidence="5">
    <location>
        <position position="85"/>
    </location>
    <ligand>
        <name>substrate</name>
    </ligand>
</feature>
<evidence type="ECO:0000313" key="6">
    <source>
        <dbReference type="EMBL" id="KRO70899.1"/>
    </source>
</evidence>
<dbReference type="InterPro" id="IPR027363">
    <property type="entry name" value="M1Pi_N"/>
</dbReference>
<evidence type="ECO:0000256" key="5">
    <source>
        <dbReference type="HAMAP-Rule" id="MF_01678"/>
    </source>
</evidence>
<dbReference type="Gene3D" id="1.20.120.420">
    <property type="entry name" value="translation initiation factor eif-2b, domain 1"/>
    <property type="match status" value="1"/>
</dbReference>
<feature type="site" description="Transition state stabilizer" evidence="5">
    <location>
        <position position="167"/>
    </location>
</feature>
<dbReference type="NCBIfam" id="TIGR00512">
    <property type="entry name" value="salvage_mtnA"/>
    <property type="match status" value="1"/>
</dbReference>
<keyword evidence="5" id="KW-0486">Methionine biosynthesis</keyword>
<accession>A0A0R2SE92</accession>
<evidence type="ECO:0000256" key="2">
    <source>
        <dbReference type="ARBA" id="ARBA00050906"/>
    </source>
</evidence>
<dbReference type="HAMAP" id="MF_01678">
    <property type="entry name" value="Salvage_MtnA"/>
    <property type="match status" value="1"/>
</dbReference>
<dbReference type="GO" id="GO:0019509">
    <property type="term" value="P:L-methionine salvage from methylthioadenosine"/>
    <property type="evidence" value="ECO:0007669"/>
    <property type="project" value="UniProtKB-UniRule"/>
</dbReference>
<comment type="function">
    <text evidence="4">Catalyzes the interconversion of methylthioribose-1-phosphate (MTR-1-P) into methylthioribulose-1-phosphate (MTRu-1-P). Also catalyzes the interconversion of 5-deoxyribose 1-phosphate and 5-deoxyribulose 1-phosphate. Part of a bifunctional DHAP-shunt salvage pathway for SAM by-products.</text>
</comment>
<dbReference type="InterPro" id="IPR000649">
    <property type="entry name" value="IF-2B-related"/>
</dbReference>
<evidence type="ECO:0000256" key="3">
    <source>
        <dbReference type="ARBA" id="ARBA00051169"/>
    </source>
</evidence>
<organism evidence="6 7">
    <name type="scientific">OM182 bacterium BACL3 MAG-120507-bin80</name>
    <dbReference type="NCBI Taxonomy" id="1655577"/>
    <lineage>
        <taxon>Bacteria</taxon>
        <taxon>Pseudomonadati</taxon>
        <taxon>Pseudomonadota</taxon>
        <taxon>Gammaproteobacteria</taxon>
        <taxon>OMG group</taxon>
        <taxon>OM182 clade</taxon>
    </lineage>
</organism>
<dbReference type="AlphaFoldDB" id="A0A0R2SE92"/>
<reference evidence="6 7" key="1">
    <citation type="submission" date="2015-10" db="EMBL/GenBank/DDBJ databases">
        <title>Metagenome-Assembled Genomes uncover a global brackish microbiome.</title>
        <authorList>
            <person name="Hugerth L.W."/>
            <person name="Larsson J."/>
            <person name="Alneberg J."/>
            <person name="Lindh M.V."/>
            <person name="Legrand C."/>
            <person name="Pinhassi J."/>
            <person name="Andersson A.F."/>
        </authorList>
    </citation>
    <scope>NUCLEOTIDE SEQUENCE [LARGE SCALE GENOMIC DNA]</scope>
    <source>
        <strain evidence="6">BACL4 MAG-120507-bin80</strain>
    </source>
</reference>
<comment type="catalytic activity">
    <reaction evidence="2">
        <text>5-deoxy-alpha-D-ribose 1-phosphate = 5-deoxy-D-ribulose 1-phosphate</text>
        <dbReference type="Rhea" id="RHEA:61296"/>
        <dbReference type="ChEBI" id="CHEBI:58749"/>
        <dbReference type="ChEBI" id="CHEBI:144504"/>
    </reaction>
    <physiologicalReaction direction="left-to-right" evidence="2">
        <dbReference type="Rhea" id="RHEA:61297"/>
    </physiologicalReaction>
</comment>
<dbReference type="UniPathway" id="UPA00904">
    <property type="reaction ID" value="UER00874"/>
</dbReference>
<dbReference type="GO" id="GO:0046523">
    <property type="term" value="F:S-methyl-5-thioribose-1-phosphate isomerase activity"/>
    <property type="evidence" value="ECO:0007669"/>
    <property type="project" value="UniProtKB-UniRule"/>
</dbReference>
<proteinExistence type="inferred from homology"/>
<comment type="catalytic activity">
    <reaction evidence="3">
        <text>5-(methylsulfanyl)-alpha-D-ribose 1-phosphate = 5-(methylsulfanyl)-D-ribulose 1-phosphate</text>
        <dbReference type="Rhea" id="RHEA:19989"/>
        <dbReference type="ChEBI" id="CHEBI:58533"/>
        <dbReference type="ChEBI" id="CHEBI:58548"/>
        <dbReference type="EC" id="5.3.1.23"/>
    </reaction>
    <physiologicalReaction direction="left-to-right" evidence="3">
        <dbReference type="Rhea" id="RHEA:19990"/>
    </physiologicalReaction>
</comment>
<dbReference type="EC" id="5.3.1.23" evidence="5"/>
<name>A0A0R2SE92_9GAMM</name>
<feature type="active site" description="Proton donor" evidence="5">
    <location>
        <position position="247"/>
    </location>
</feature>
<dbReference type="NCBIfam" id="NF004326">
    <property type="entry name" value="PRK05720.1"/>
    <property type="match status" value="1"/>
</dbReference>
<dbReference type="EMBL" id="LIBB01000280">
    <property type="protein sequence ID" value="KRO70899.1"/>
    <property type="molecule type" value="Genomic_DNA"/>
</dbReference>
<keyword evidence="5" id="KW-0028">Amino-acid biosynthesis</keyword>
<dbReference type="PANTHER" id="PTHR43475:SF1">
    <property type="entry name" value="METHYLTHIORIBOSE-1-PHOSPHATE ISOMERASE"/>
    <property type="match status" value="1"/>
</dbReference>
<comment type="similarity">
    <text evidence="5">Belongs to the EIF-2B alpha/beta/delta subunits family. MtnA subfamily.</text>
</comment>
<dbReference type="NCBIfam" id="TIGR00524">
    <property type="entry name" value="eIF-2B_rel"/>
    <property type="match status" value="1"/>
</dbReference>
<dbReference type="SUPFAM" id="SSF100950">
    <property type="entry name" value="NagB/RpiA/CoA transferase-like"/>
    <property type="match status" value="1"/>
</dbReference>
<feature type="binding site" evidence="5">
    <location>
        <begin position="257"/>
        <end position="258"/>
    </location>
    <ligand>
        <name>substrate</name>
    </ligand>
</feature>
<evidence type="ECO:0000313" key="7">
    <source>
        <dbReference type="Proteomes" id="UP000051934"/>
    </source>
</evidence>
<protein>
    <recommendedName>
        <fullName evidence="5">Methylthioribose-1-phosphate isomerase</fullName>
        <shortName evidence="5">M1Pi</shortName>
        <shortName evidence="5">MTR-1-P isomerase</shortName>
        <ecNumber evidence="5">5.3.1.23</ecNumber>
    </recommendedName>
    <alternativeName>
        <fullName evidence="5">S-methyl-5-thioribose-1-phosphate isomerase</fullName>
    </alternativeName>
</protein>
<feature type="binding site" evidence="5">
    <location>
        <position position="206"/>
    </location>
    <ligand>
        <name>substrate</name>
    </ligand>
</feature>
<dbReference type="InterPro" id="IPR042529">
    <property type="entry name" value="IF_2B-like_C"/>
</dbReference>
<dbReference type="InterPro" id="IPR011559">
    <property type="entry name" value="Initiation_fac_2B_a/b/d"/>
</dbReference>
<feature type="binding site" evidence="5">
    <location>
        <begin position="45"/>
        <end position="47"/>
    </location>
    <ligand>
        <name>substrate</name>
    </ligand>
</feature>
<dbReference type="InterPro" id="IPR005251">
    <property type="entry name" value="IF-M1Pi"/>
</dbReference>
<dbReference type="InterPro" id="IPR037171">
    <property type="entry name" value="NagB/RpiA_transferase-like"/>
</dbReference>
<keyword evidence="1 5" id="KW-0413">Isomerase</keyword>
<dbReference type="FunFam" id="1.20.120.420:FF:000003">
    <property type="entry name" value="Methylthioribose-1-phosphate isomerase"/>
    <property type="match status" value="1"/>
</dbReference>
<evidence type="ECO:0000256" key="4">
    <source>
        <dbReference type="ARBA" id="ARBA00058145"/>
    </source>
</evidence>